<evidence type="ECO:0000256" key="1">
    <source>
        <dbReference type="SAM" id="MobiDB-lite"/>
    </source>
</evidence>
<feature type="compositionally biased region" description="Basic and acidic residues" evidence="1">
    <location>
        <begin position="7"/>
        <end position="61"/>
    </location>
</feature>
<evidence type="ECO:0000313" key="3">
    <source>
        <dbReference type="Proteomes" id="UP000005225"/>
    </source>
</evidence>
<dbReference type="GO" id="GO:0010859">
    <property type="term" value="F:calcium-dependent cysteine-type endopeptidase inhibitor activity"/>
    <property type="evidence" value="ECO:0007669"/>
    <property type="project" value="TreeGrafter"/>
</dbReference>
<dbReference type="HOGENOM" id="CLU_1690773_0_0_1"/>
<dbReference type="InParanoid" id="H0XMC5"/>
<evidence type="ECO:0000313" key="2">
    <source>
        <dbReference type="Ensembl" id="ENSOGAP00000017266.1"/>
    </source>
</evidence>
<dbReference type="PANTHER" id="PTHR10077">
    <property type="entry name" value="CALPASTATIN"/>
    <property type="match status" value="1"/>
</dbReference>
<organism evidence="2 3">
    <name type="scientific">Otolemur garnettii</name>
    <name type="common">Small-eared galago</name>
    <name type="synonym">Garnett's greater bushbaby</name>
    <dbReference type="NCBI Taxonomy" id="30611"/>
    <lineage>
        <taxon>Eukaryota</taxon>
        <taxon>Metazoa</taxon>
        <taxon>Chordata</taxon>
        <taxon>Craniata</taxon>
        <taxon>Vertebrata</taxon>
        <taxon>Euteleostomi</taxon>
        <taxon>Mammalia</taxon>
        <taxon>Eutheria</taxon>
        <taxon>Euarchontoglires</taxon>
        <taxon>Primates</taxon>
        <taxon>Strepsirrhini</taxon>
        <taxon>Lorisiformes</taxon>
        <taxon>Galagidae</taxon>
        <taxon>Otolemur</taxon>
    </lineage>
</organism>
<reference evidence="3" key="1">
    <citation type="submission" date="2011-03" db="EMBL/GenBank/DDBJ databases">
        <title>Version 3 of the genome sequence of Otolemur garnettii (Bushbaby).</title>
        <authorList>
            <consortium name="The Broad Institute Genome Sequencing Platform"/>
            <person name="Di Palma F."/>
            <person name="Johnson J."/>
            <person name="Lander E.S."/>
            <person name="Lindblad-Toh K."/>
            <person name="Jaffe D.B."/>
            <person name="Gnerre S."/>
            <person name="MacCallum I."/>
            <person name="Przybylski D."/>
            <person name="Ribeiro F.J."/>
            <person name="Burton J.N."/>
            <person name="Walker B.J."/>
            <person name="Sharpe T."/>
            <person name="Hall G."/>
        </authorList>
    </citation>
    <scope>NUCLEOTIDE SEQUENCE [LARGE SCALE GENOMIC DNA]</scope>
</reference>
<dbReference type="GeneTree" id="ENSGT00390000002993"/>
<feature type="compositionally biased region" description="Basic and acidic residues" evidence="1">
    <location>
        <begin position="125"/>
        <end position="134"/>
    </location>
</feature>
<feature type="compositionally biased region" description="Basic and acidic residues" evidence="1">
    <location>
        <begin position="72"/>
        <end position="84"/>
    </location>
</feature>
<dbReference type="EMBL" id="AAQR03149502">
    <property type="status" value="NOT_ANNOTATED_CDS"/>
    <property type="molecule type" value="Genomic_DNA"/>
</dbReference>
<feature type="region of interest" description="Disordered" evidence="1">
    <location>
        <begin position="163"/>
        <end position="182"/>
    </location>
</feature>
<reference evidence="2" key="2">
    <citation type="submission" date="2025-08" db="UniProtKB">
        <authorList>
            <consortium name="Ensembl"/>
        </authorList>
    </citation>
    <scope>IDENTIFICATION</scope>
</reference>
<evidence type="ECO:0008006" key="4">
    <source>
        <dbReference type="Google" id="ProtNLM"/>
    </source>
</evidence>
<dbReference type="AlphaFoldDB" id="H0XMC5"/>
<dbReference type="GO" id="GO:0005737">
    <property type="term" value="C:cytoplasm"/>
    <property type="evidence" value="ECO:0007669"/>
    <property type="project" value="TreeGrafter"/>
</dbReference>
<feature type="compositionally biased region" description="Acidic residues" evidence="1">
    <location>
        <begin position="109"/>
        <end position="124"/>
    </location>
</feature>
<feature type="region of interest" description="Disordered" evidence="1">
    <location>
        <begin position="1"/>
        <end position="140"/>
    </location>
</feature>
<sequence length="182" mass="19752">MNPMETKAVKPESEKSQSTKPSVVHEKKSQEGKPEEHTEPESLPKHASDKGNKHTHSEKAVSRSSEQVPSEKPMEHQVTKEKNGKPLTPAVPVESKQEKPSGKSGLDAALDDLIDTLGESEETKEEAAHARSEVSDPMSSTYIEGLGKREVTRGFKSSVIKGSENCCSTPGEEKKGGEGYNE</sequence>
<accession>H0XMC5</accession>
<dbReference type="eggNOG" id="ENOG502RHIZ">
    <property type="taxonomic scope" value="Eukaryota"/>
</dbReference>
<keyword evidence="3" id="KW-1185">Reference proteome</keyword>
<dbReference type="Proteomes" id="UP000005225">
    <property type="component" value="Unassembled WGS sequence"/>
</dbReference>
<reference evidence="2" key="3">
    <citation type="submission" date="2025-09" db="UniProtKB">
        <authorList>
            <consortium name="Ensembl"/>
        </authorList>
    </citation>
    <scope>IDENTIFICATION</scope>
</reference>
<feature type="compositionally biased region" description="Basic and acidic residues" evidence="1">
    <location>
        <begin position="171"/>
        <end position="182"/>
    </location>
</feature>
<dbReference type="PANTHER" id="PTHR10077:SF0">
    <property type="entry name" value="CALPASTATIN"/>
    <property type="match status" value="1"/>
</dbReference>
<dbReference type="Ensembl" id="ENSOGAT00000034180.1">
    <property type="protein sequence ID" value="ENSOGAP00000017266.1"/>
    <property type="gene ID" value="ENSOGAG00000033091.1"/>
</dbReference>
<protein>
    <recommendedName>
        <fullName evidence="4">Calpastatin</fullName>
    </recommendedName>
</protein>
<proteinExistence type="predicted"/>
<dbReference type="STRING" id="30611.ENSOGAP00000017266"/>
<dbReference type="InterPro" id="IPR026998">
    <property type="entry name" value="Calpastatin"/>
</dbReference>
<name>H0XMC5_OTOGA</name>